<feature type="domain" description="DUF4455" evidence="2">
    <location>
        <begin position="134"/>
        <end position="504"/>
    </location>
</feature>
<name>A0AAN7VIA6_9COLE</name>
<comment type="caution">
    <text evidence="3">The sequence shown here is derived from an EMBL/GenBank/DDBJ whole genome shotgun (WGS) entry which is preliminary data.</text>
</comment>
<feature type="region of interest" description="Disordered" evidence="1">
    <location>
        <begin position="508"/>
        <end position="536"/>
    </location>
</feature>
<accession>A0AAN7VIA6</accession>
<reference evidence="3 4" key="1">
    <citation type="journal article" date="2024" name="Insects">
        <title>An Improved Chromosome-Level Genome Assembly of the Firefly Pyrocoelia pectoralis.</title>
        <authorList>
            <person name="Fu X."/>
            <person name="Meyer-Rochow V.B."/>
            <person name="Ballantyne L."/>
            <person name="Zhu X."/>
        </authorList>
    </citation>
    <scope>NUCLEOTIDE SEQUENCE [LARGE SCALE GENOMIC DNA]</scope>
    <source>
        <strain evidence="3">XCY_ONT2</strain>
    </source>
</reference>
<feature type="compositionally biased region" description="Polar residues" evidence="1">
    <location>
        <begin position="518"/>
        <end position="536"/>
    </location>
</feature>
<dbReference type="AlphaFoldDB" id="A0AAN7VIA6"/>
<organism evidence="3 4">
    <name type="scientific">Pyrocoelia pectoralis</name>
    <dbReference type="NCBI Taxonomy" id="417401"/>
    <lineage>
        <taxon>Eukaryota</taxon>
        <taxon>Metazoa</taxon>
        <taxon>Ecdysozoa</taxon>
        <taxon>Arthropoda</taxon>
        <taxon>Hexapoda</taxon>
        <taxon>Insecta</taxon>
        <taxon>Pterygota</taxon>
        <taxon>Neoptera</taxon>
        <taxon>Endopterygota</taxon>
        <taxon>Coleoptera</taxon>
        <taxon>Polyphaga</taxon>
        <taxon>Elateriformia</taxon>
        <taxon>Elateroidea</taxon>
        <taxon>Lampyridae</taxon>
        <taxon>Lampyrinae</taxon>
        <taxon>Pyrocoelia</taxon>
    </lineage>
</organism>
<feature type="region of interest" description="Disordered" evidence="1">
    <location>
        <begin position="1"/>
        <end position="24"/>
    </location>
</feature>
<dbReference type="InterPro" id="IPR028089">
    <property type="entry name" value="DUF4455"/>
</dbReference>
<feature type="compositionally biased region" description="Polar residues" evidence="1">
    <location>
        <begin position="7"/>
        <end position="24"/>
    </location>
</feature>
<evidence type="ECO:0000313" key="3">
    <source>
        <dbReference type="EMBL" id="KAK5649450.1"/>
    </source>
</evidence>
<evidence type="ECO:0000259" key="2">
    <source>
        <dbReference type="Pfam" id="PF14643"/>
    </source>
</evidence>
<evidence type="ECO:0000256" key="1">
    <source>
        <dbReference type="SAM" id="MobiDB-lite"/>
    </source>
</evidence>
<sequence>MRETETDSCTYSSSETSVEQTTCNQSSNQIEFRLPPIRVPNRKEREDWSVKALPLDWDPVSKPSQIIDNLNAKRKQRHESIQNEVMNRCQEINLDLEMQIRLISHLFKQELHRNDNTISEIIQKIENEPDNALQEFYLHLQDIEKERSKRYKEVLKYEYLELFSISYHSSYELQSYFEHKLLNFNQMILNNFRYYLDLQLNLHNKLTNTFNLQNQKISQIYLSWRCQRRRSALIKLNKTKLLESGCDYETLNTEQAKQASNVLLNQQQVMSTMLSQESEFPICSTDGKRWTNKIQEALNALDTSAKKLISFYKVAVVQVFNGYFEELMDIFEQMADVYDSDNCDEMNMLTMELCKPPIEFITKRCSTTLNNLEVQWSLVIQNLQKNLQITYAFLRLASGIWDKHFDRVDEIRIAILKEVNEQVEENDRWQNGYEMELTTMLDTLRQASSEIKLQAVLNDVYKKLDILGNNYKAHYNTEVQIVEKFDNLIQVEADLLKAELGQILNQFPKGSRKRDSSSDTATATEEQIEDNGSQNEKNTNYTFADLLLQHMKQCEYQVGAVQNWMYGLQEGIEVYRISCKDDSRNQAHTWISDATKKLAKRMEVKLEIHKTKYERIKCGIYEVRLAELKIHSEILNSHIKGAEEEIIDIAKYFADLENQCKIIISEFKKNIATLELKTIQASSSNEAKFLIQNLNYCSKNCETELKNLMKPLDTIYNERFIKIKQSSIKFARKIRLFSEDGNYHSDEVEQVTNGLKKLEKTVKAKLNTVKKEIQANQKKIFAQVNAEQAKILPFVTTSLQELQYVDINTIIIQNLQVDLKKETFNLKFFIKKTEDNLEHLASFKNNMFDMANLKEFENCFQKLGKDLLELSNYLYQTEPINNRKCISSSP</sequence>
<evidence type="ECO:0000313" key="4">
    <source>
        <dbReference type="Proteomes" id="UP001329430"/>
    </source>
</evidence>
<dbReference type="Proteomes" id="UP001329430">
    <property type="component" value="Chromosome 1"/>
</dbReference>
<protein>
    <recommendedName>
        <fullName evidence="2">DUF4455 domain-containing protein</fullName>
    </recommendedName>
</protein>
<proteinExistence type="predicted"/>
<dbReference type="EMBL" id="JAVRBK010000001">
    <property type="protein sequence ID" value="KAK5649450.1"/>
    <property type="molecule type" value="Genomic_DNA"/>
</dbReference>
<dbReference type="Pfam" id="PF14643">
    <property type="entry name" value="DUF4455"/>
    <property type="match status" value="1"/>
</dbReference>
<keyword evidence="4" id="KW-1185">Reference proteome</keyword>
<gene>
    <name evidence="3" type="ORF">RI129_000479</name>
</gene>